<evidence type="ECO:0000313" key="2">
    <source>
        <dbReference type="EMBL" id="TDR93818.1"/>
    </source>
</evidence>
<accession>A0A4R7C5Z1</accession>
<evidence type="ECO:0008006" key="4">
    <source>
        <dbReference type="Google" id="ProtNLM"/>
    </source>
</evidence>
<dbReference type="RefSeq" id="WP_133768783.1">
    <property type="nucleotide sequence ID" value="NZ_SNZR01000011.1"/>
</dbReference>
<dbReference type="Pfam" id="PF10691">
    <property type="entry name" value="DUF2497"/>
    <property type="match status" value="1"/>
</dbReference>
<evidence type="ECO:0000256" key="1">
    <source>
        <dbReference type="SAM" id="MobiDB-lite"/>
    </source>
</evidence>
<protein>
    <recommendedName>
        <fullName evidence="4">Cell pole-organizing protein PopZ</fullName>
    </recommendedName>
</protein>
<proteinExistence type="predicted"/>
<keyword evidence="3" id="KW-1185">Reference proteome</keyword>
<feature type="compositionally biased region" description="Low complexity" evidence="1">
    <location>
        <begin position="113"/>
        <end position="126"/>
    </location>
</feature>
<gene>
    <name evidence="2" type="ORF">EV668_1087</name>
</gene>
<dbReference type="OrthoDB" id="7189469at2"/>
<sequence>MSAAPAKTADPSMEEILASIRRIIADDDEVRPAMNATESNGAAVPERIGAADDDEVLDLAETPDAKPAARASLDIEVPDIQFETSPAGPADAEPVIVPPPPEASRESEPSPAPAAQRPALASAAPQAAPPPAAEDLMSAEAKNSVGQAFNLLSHTILSQNATTLEDLVREMLRPMLKTWLDDNLPPLVERLVAAEIERVARGRR</sequence>
<feature type="region of interest" description="Disordered" evidence="1">
    <location>
        <begin position="61"/>
        <end position="138"/>
    </location>
</feature>
<name>A0A4R7C5Z1_9HYPH</name>
<dbReference type="AlphaFoldDB" id="A0A4R7C5Z1"/>
<dbReference type="InterPro" id="IPR019632">
    <property type="entry name" value="DUF2497"/>
</dbReference>
<evidence type="ECO:0000313" key="3">
    <source>
        <dbReference type="Proteomes" id="UP000295122"/>
    </source>
</evidence>
<dbReference type="EMBL" id="SNZR01000011">
    <property type="protein sequence ID" value="TDR93818.1"/>
    <property type="molecule type" value="Genomic_DNA"/>
</dbReference>
<reference evidence="2 3" key="1">
    <citation type="submission" date="2019-03" db="EMBL/GenBank/DDBJ databases">
        <title>Genomic Encyclopedia of Type Strains, Phase IV (KMG-IV): sequencing the most valuable type-strain genomes for metagenomic binning, comparative biology and taxonomic classification.</title>
        <authorList>
            <person name="Goeker M."/>
        </authorList>
    </citation>
    <scope>NUCLEOTIDE SEQUENCE [LARGE SCALE GENOMIC DNA]</scope>
    <source>
        <strain evidence="2 3">DSM 25903</strain>
    </source>
</reference>
<dbReference type="Proteomes" id="UP000295122">
    <property type="component" value="Unassembled WGS sequence"/>
</dbReference>
<comment type="caution">
    <text evidence="2">The sequence shown here is derived from an EMBL/GenBank/DDBJ whole genome shotgun (WGS) entry which is preliminary data.</text>
</comment>
<organism evidence="2 3">
    <name type="scientific">Enterovirga rhinocerotis</name>
    <dbReference type="NCBI Taxonomy" id="1339210"/>
    <lineage>
        <taxon>Bacteria</taxon>
        <taxon>Pseudomonadati</taxon>
        <taxon>Pseudomonadota</taxon>
        <taxon>Alphaproteobacteria</taxon>
        <taxon>Hyphomicrobiales</taxon>
        <taxon>Methylobacteriaceae</taxon>
        <taxon>Enterovirga</taxon>
    </lineage>
</organism>